<keyword evidence="1" id="KW-0812">Transmembrane</keyword>
<keyword evidence="1" id="KW-0472">Membrane</keyword>
<accession>A0A1E5QC17</accession>
<protein>
    <submittedName>
        <fullName evidence="2">Uncharacterized protein</fullName>
    </submittedName>
</protein>
<evidence type="ECO:0000313" key="2">
    <source>
        <dbReference type="EMBL" id="OEJ69628.1"/>
    </source>
</evidence>
<name>A0A1E5QC17_9PROT</name>
<dbReference type="EMBL" id="MCGG01000002">
    <property type="protein sequence ID" value="OEJ69628.1"/>
    <property type="molecule type" value="Genomic_DNA"/>
</dbReference>
<feature type="transmembrane region" description="Helical" evidence="1">
    <location>
        <begin position="38"/>
        <end position="58"/>
    </location>
</feature>
<proteinExistence type="predicted"/>
<feature type="transmembrane region" description="Helical" evidence="1">
    <location>
        <begin position="133"/>
        <end position="156"/>
    </location>
</feature>
<dbReference type="AlphaFoldDB" id="A0A1E5QC17"/>
<dbReference type="Proteomes" id="UP000095347">
    <property type="component" value="Unassembled WGS sequence"/>
</dbReference>
<evidence type="ECO:0000313" key="3">
    <source>
        <dbReference type="Proteomes" id="UP000095347"/>
    </source>
</evidence>
<reference evidence="3" key="1">
    <citation type="submission" date="2016-07" db="EMBL/GenBank/DDBJ databases">
        <authorList>
            <person name="Florea S."/>
            <person name="Webb J.S."/>
            <person name="Jaromczyk J."/>
            <person name="Schardl C.L."/>
        </authorList>
    </citation>
    <scope>NUCLEOTIDE SEQUENCE [LARGE SCALE GENOMIC DNA]</scope>
    <source>
        <strain evidence="3">MV-1</strain>
    </source>
</reference>
<comment type="caution">
    <text evidence="2">The sequence shown here is derived from an EMBL/GenBank/DDBJ whole genome shotgun (WGS) entry which is preliminary data.</text>
</comment>
<keyword evidence="1" id="KW-1133">Transmembrane helix</keyword>
<organism evidence="2 3">
    <name type="scientific">Magnetovibrio blakemorei</name>
    <dbReference type="NCBI Taxonomy" id="28181"/>
    <lineage>
        <taxon>Bacteria</taxon>
        <taxon>Pseudomonadati</taxon>
        <taxon>Pseudomonadota</taxon>
        <taxon>Alphaproteobacteria</taxon>
        <taxon>Rhodospirillales</taxon>
        <taxon>Magnetovibrionaceae</taxon>
        <taxon>Magnetovibrio</taxon>
    </lineage>
</organism>
<keyword evidence="3" id="KW-1185">Reference proteome</keyword>
<gene>
    <name evidence="2" type="ORF">BEN30_01970</name>
</gene>
<feature type="transmembrane region" description="Helical" evidence="1">
    <location>
        <begin position="64"/>
        <end position="86"/>
    </location>
</feature>
<sequence>MNNESDPDDAEKQSRDLADGLQTFEALLTKVNEHAGRYLVIVNGGGIMVCLGVVTTLVSNGKPVIQVLPGALFFVIGLALCGKWLLSMGMRLSDEVQKSFVDVGHFSRNEMTYSHVVLAALHRRNAIGKNPGIAFFPMSFISFISGSMALLIGLAWQDLAALIICLWD</sequence>
<evidence type="ECO:0000256" key="1">
    <source>
        <dbReference type="SAM" id="Phobius"/>
    </source>
</evidence>